<gene>
    <name evidence="1" type="ORF">S01H1_18212</name>
</gene>
<sequence length="111" mass="13080">MVVRKEEMTKEEYGSLDDYMKNRIEPIFTDVDEPLKEEPKVVEEKVLKSEVETKKDEKGLYSYTDLKDMNKKQQIKILKDFGLNESAMKSLKTEKERIDSILSIQENNSKE</sequence>
<protein>
    <submittedName>
        <fullName evidence="1">Uncharacterized protein</fullName>
    </submittedName>
</protein>
<comment type="caution">
    <text evidence="1">The sequence shown here is derived from an EMBL/GenBank/DDBJ whole genome shotgun (WGS) entry which is preliminary data.</text>
</comment>
<organism evidence="1">
    <name type="scientific">marine sediment metagenome</name>
    <dbReference type="NCBI Taxonomy" id="412755"/>
    <lineage>
        <taxon>unclassified sequences</taxon>
        <taxon>metagenomes</taxon>
        <taxon>ecological metagenomes</taxon>
    </lineage>
</organism>
<dbReference type="AlphaFoldDB" id="X0SC24"/>
<reference evidence="1" key="1">
    <citation type="journal article" date="2014" name="Front. Microbiol.">
        <title>High frequency of phylogenetically diverse reductive dehalogenase-homologous genes in deep subseafloor sedimentary metagenomes.</title>
        <authorList>
            <person name="Kawai M."/>
            <person name="Futagami T."/>
            <person name="Toyoda A."/>
            <person name="Takaki Y."/>
            <person name="Nishi S."/>
            <person name="Hori S."/>
            <person name="Arai W."/>
            <person name="Tsubouchi T."/>
            <person name="Morono Y."/>
            <person name="Uchiyama I."/>
            <person name="Ito T."/>
            <person name="Fujiyama A."/>
            <person name="Inagaki F."/>
            <person name="Takami H."/>
        </authorList>
    </citation>
    <scope>NUCLEOTIDE SEQUENCE</scope>
    <source>
        <strain evidence="1">Expedition CK06-06</strain>
    </source>
</reference>
<name>X0SC24_9ZZZZ</name>
<dbReference type="Gene3D" id="1.10.720.10">
    <property type="match status" value="1"/>
</dbReference>
<evidence type="ECO:0000313" key="1">
    <source>
        <dbReference type="EMBL" id="GAF78613.1"/>
    </source>
</evidence>
<proteinExistence type="predicted"/>
<dbReference type="SUPFAM" id="SSF68912">
    <property type="entry name" value="Rho N-terminal domain-like"/>
    <property type="match status" value="1"/>
</dbReference>
<dbReference type="InterPro" id="IPR036269">
    <property type="entry name" value="Rho_N_sf"/>
</dbReference>
<accession>X0SC24</accession>
<dbReference type="EMBL" id="BARS01009718">
    <property type="protein sequence ID" value="GAF78613.1"/>
    <property type="molecule type" value="Genomic_DNA"/>
</dbReference>